<dbReference type="EMBL" id="JBHSBU010000001">
    <property type="protein sequence ID" value="MFC4158953.1"/>
    <property type="molecule type" value="Genomic_DNA"/>
</dbReference>
<evidence type="ECO:0000313" key="1">
    <source>
        <dbReference type="EMBL" id="MFC4158953.1"/>
    </source>
</evidence>
<proteinExistence type="predicted"/>
<protein>
    <submittedName>
        <fullName evidence="1">Uncharacterized protein</fullName>
    </submittedName>
</protein>
<dbReference type="Proteomes" id="UP001595791">
    <property type="component" value="Unassembled WGS sequence"/>
</dbReference>
<reference evidence="2" key="1">
    <citation type="journal article" date="2019" name="Int. J. Syst. Evol. Microbiol.">
        <title>The Global Catalogue of Microorganisms (GCM) 10K type strain sequencing project: providing services to taxonomists for standard genome sequencing and annotation.</title>
        <authorList>
            <consortium name="The Broad Institute Genomics Platform"/>
            <consortium name="The Broad Institute Genome Sequencing Center for Infectious Disease"/>
            <person name="Wu L."/>
            <person name="Ma J."/>
        </authorList>
    </citation>
    <scope>NUCLEOTIDE SEQUENCE [LARGE SCALE GENOMIC DNA]</scope>
    <source>
        <strain evidence="2">LMG 29894</strain>
    </source>
</reference>
<sequence length="189" mass="21334">MYDVKINPGRLGNMLLPEFHVRSGNTYCLKLPGFISGDLERLVFCYLKTQFDQKHNIPKFDFSDAWKCLNQSWWGVLARKSLHGRISTYLNDPRVATEIMEEFDVKKNSDLLSLPGTSRVLLDLKICSKVNDLTIGPLLTLDPAGVKKVLETAHGLNSMGKSFIFFEGEIANRDPLPTWVQSIQCAKAD</sequence>
<comment type="caution">
    <text evidence="1">The sequence shown here is derived from an EMBL/GenBank/DDBJ whole genome shotgun (WGS) entry which is preliminary data.</text>
</comment>
<accession>A0ABV8MLE5</accession>
<name>A0ABV8MLE5_9NEIS</name>
<dbReference type="RefSeq" id="WP_378162182.1">
    <property type="nucleotide sequence ID" value="NZ_JBHSBU010000001.1"/>
</dbReference>
<evidence type="ECO:0000313" key="2">
    <source>
        <dbReference type="Proteomes" id="UP001595791"/>
    </source>
</evidence>
<organism evidence="1 2">
    <name type="scientific">Chitinimonas lacunae</name>
    <dbReference type="NCBI Taxonomy" id="1963018"/>
    <lineage>
        <taxon>Bacteria</taxon>
        <taxon>Pseudomonadati</taxon>
        <taxon>Pseudomonadota</taxon>
        <taxon>Betaproteobacteria</taxon>
        <taxon>Neisseriales</taxon>
        <taxon>Chitinibacteraceae</taxon>
        <taxon>Chitinimonas</taxon>
    </lineage>
</organism>
<gene>
    <name evidence="1" type="ORF">ACFOW7_06225</name>
</gene>
<keyword evidence="2" id="KW-1185">Reference proteome</keyword>